<keyword evidence="2" id="KW-1185">Reference proteome</keyword>
<dbReference type="Proteomes" id="UP001162483">
    <property type="component" value="Unassembled WGS sequence"/>
</dbReference>
<evidence type="ECO:0000313" key="1">
    <source>
        <dbReference type="EMBL" id="CAI9594095.1"/>
    </source>
</evidence>
<sequence length="17" mass="1797">MGVTLGVSPWHTGSLRV</sequence>
<organism evidence="1 2">
    <name type="scientific">Staurois parvus</name>
    <dbReference type="NCBI Taxonomy" id="386267"/>
    <lineage>
        <taxon>Eukaryota</taxon>
        <taxon>Metazoa</taxon>
        <taxon>Chordata</taxon>
        <taxon>Craniata</taxon>
        <taxon>Vertebrata</taxon>
        <taxon>Euteleostomi</taxon>
        <taxon>Amphibia</taxon>
        <taxon>Batrachia</taxon>
        <taxon>Anura</taxon>
        <taxon>Neobatrachia</taxon>
        <taxon>Ranoidea</taxon>
        <taxon>Ranidae</taxon>
        <taxon>Staurois</taxon>
    </lineage>
</organism>
<reference evidence="1" key="1">
    <citation type="submission" date="2023-05" db="EMBL/GenBank/DDBJ databases">
        <authorList>
            <person name="Stuckert A."/>
        </authorList>
    </citation>
    <scope>NUCLEOTIDE SEQUENCE</scope>
</reference>
<comment type="caution">
    <text evidence="1">The sequence shown here is derived from an EMBL/GenBank/DDBJ whole genome shotgun (WGS) entry which is preliminary data.</text>
</comment>
<name>A0ABN9FAP1_9NEOB</name>
<accession>A0ABN9FAP1</accession>
<evidence type="ECO:0000313" key="2">
    <source>
        <dbReference type="Proteomes" id="UP001162483"/>
    </source>
</evidence>
<proteinExistence type="predicted"/>
<dbReference type="EMBL" id="CATNWA010016619">
    <property type="protein sequence ID" value="CAI9594095.1"/>
    <property type="molecule type" value="Genomic_DNA"/>
</dbReference>
<gene>
    <name evidence="1" type="ORF">SPARVUS_LOCUS11671620</name>
</gene>
<protein>
    <submittedName>
        <fullName evidence="1">Uncharacterized protein</fullName>
    </submittedName>
</protein>